<accession>A0ACB8ZCE3</accession>
<sequence length="101" mass="11565">MKNLKSLRYKMKLYRRFRWETSNLGCVGKRNCTQSEEGRDLELEDIVPDSCGTDDEPGHQSVRSEVEATIKLGKQLGVNCNNIEDLVRMVIEEELVTEGCE</sequence>
<protein>
    <submittedName>
        <fullName evidence="1">Uncharacterized protein</fullName>
    </submittedName>
</protein>
<proteinExistence type="predicted"/>
<keyword evidence="2" id="KW-1185">Reference proteome</keyword>
<evidence type="ECO:0000313" key="2">
    <source>
        <dbReference type="Proteomes" id="UP001056120"/>
    </source>
</evidence>
<dbReference type="Proteomes" id="UP001056120">
    <property type="component" value="Linkage Group LG26"/>
</dbReference>
<name>A0ACB8ZCE3_9ASTR</name>
<reference evidence="1 2" key="2">
    <citation type="journal article" date="2022" name="Mol. Ecol. Resour.">
        <title>The genomes of chicory, endive, great burdock and yacon provide insights into Asteraceae paleo-polyploidization history and plant inulin production.</title>
        <authorList>
            <person name="Fan W."/>
            <person name="Wang S."/>
            <person name="Wang H."/>
            <person name="Wang A."/>
            <person name="Jiang F."/>
            <person name="Liu H."/>
            <person name="Zhao H."/>
            <person name="Xu D."/>
            <person name="Zhang Y."/>
        </authorList>
    </citation>
    <scope>NUCLEOTIDE SEQUENCE [LARGE SCALE GENOMIC DNA]</scope>
    <source>
        <strain evidence="2">cv. Yunnan</strain>
        <tissue evidence="1">Leaves</tissue>
    </source>
</reference>
<gene>
    <name evidence="1" type="ORF">L1987_78341</name>
</gene>
<dbReference type="EMBL" id="CM042043">
    <property type="protein sequence ID" value="KAI3695345.1"/>
    <property type="molecule type" value="Genomic_DNA"/>
</dbReference>
<reference evidence="2" key="1">
    <citation type="journal article" date="2022" name="Mol. Ecol. Resour.">
        <title>The genomes of chicory, endive, great burdock and yacon provide insights into Asteraceae palaeo-polyploidization history and plant inulin production.</title>
        <authorList>
            <person name="Fan W."/>
            <person name="Wang S."/>
            <person name="Wang H."/>
            <person name="Wang A."/>
            <person name="Jiang F."/>
            <person name="Liu H."/>
            <person name="Zhao H."/>
            <person name="Xu D."/>
            <person name="Zhang Y."/>
        </authorList>
    </citation>
    <scope>NUCLEOTIDE SEQUENCE [LARGE SCALE GENOMIC DNA]</scope>
    <source>
        <strain evidence="2">cv. Yunnan</strain>
    </source>
</reference>
<organism evidence="1 2">
    <name type="scientific">Smallanthus sonchifolius</name>
    <dbReference type="NCBI Taxonomy" id="185202"/>
    <lineage>
        <taxon>Eukaryota</taxon>
        <taxon>Viridiplantae</taxon>
        <taxon>Streptophyta</taxon>
        <taxon>Embryophyta</taxon>
        <taxon>Tracheophyta</taxon>
        <taxon>Spermatophyta</taxon>
        <taxon>Magnoliopsida</taxon>
        <taxon>eudicotyledons</taxon>
        <taxon>Gunneridae</taxon>
        <taxon>Pentapetalae</taxon>
        <taxon>asterids</taxon>
        <taxon>campanulids</taxon>
        <taxon>Asterales</taxon>
        <taxon>Asteraceae</taxon>
        <taxon>Asteroideae</taxon>
        <taxon>Heliantheae alliance</taxon>
        <taxon>Millerieae</taxon>
        <taxon>Smallanthus</taxon>
    </lineage>
</organism>
<comment type="caution">
    <text evidence="1">The sequence shown here is derived from an EMBL/GenBank/DDBJ whole genome shotgun (WGS) entry which is preliminary data.</text>
</comment>
<evidence type="ECO:0000313" key="1">
    <source>
        <dbReference type="EMBL" id="KAI3695345.1"/>
    </source>
</evidence>